<dbReference type="RefSeq" id="WP_183646351.1">
    <property type="nucleotide sequence ID" value="NZ_JACIJG010000001.1"/>
</dbReference>
<evidence type="ECO:0000256" key="5">
    <source>
        <dbReference type="SAM" id="Phobius"/>
    </source>
</evidence>
<dbReference type="GO" id="GO:0005886">
    <property type="term" value="C:plasma membrane"/>
    <property type="evidence" value="ECO:0007669"/>
    <property type="project" value="InterPro"/>
</dbReference>
<evidence type="ECO:0000313" key="7">
    <source>
        <dbReference type="EMBL" id="MBB5700212.1"/>
    </source>
</evidence>
<evidence type="ECO:0000256" key="3">
    <source>
        <dbReference type="ARBA" id="ARBA00022989"/>
    </source>
</evidence>
<comment type="caution">
    <text evidence="7">The sequence shown here is derived from an EMBL/GenBank/DDBJ whole genome shotgun (WGS) entry which is preliminary data.</text>
</comment>
<dbReference type="EMBL" id="JACIJG010000001">
    <property type="protein sequence ID" value="MBB5700212.1"/>
    <property type="molecule type" value="Genomic_DNA"/>
</dbReference>
<protein>
    <submittedName>
        <fullName evidence="7">Putative integral membrane protein</fullName>
    </submittedName>
</protein>
<keyword evidence="2 5" id="KW-0812">Transmembrane</keyword>
<evidence type="ECO:0000313" key="8">
    <source>
        <dbReference type="Proteomes" id="UP000555546"/>
    </source>
</evidence>
<accession>A0A7W9EJH1</accession>
<evidence type="ECO:0000256" key="4">
    <source>
        <dbReference type="ARBA" id="ARBA00023136"/>
    </source>
</evidence>
<evidence type="ECO:0000256" key="2">
    <source>
        <dbReference type="ARBA" id="ARBA00022692"/>
    </source>
</evidence>
<evidence type="ECO:0000256" key="1">
    <source>
        <dbReference type="ARBA" id="ARBA00022475"/>
    </source>
</evidence>
<proteinExistence type="predicted"/>
<dbReference type="Proteomes" id="UP000555546">
    <property type="component" value="Unassembled WGS sequence"/>
</dbReference>
<keyword evidence="8" id="KW-1185">Reference proteome</keyword>
<reference evidence="7 8" key="1">
    <citation type="submission" date="2020-08" db="EMBL/GenBank/DDBJ databases">
        <title>Genomic Encyclopedia of Type Strains, Phase IV (KMG-IV): sequencing the most valuable type-strain genomes for metagenomic binning, comparative biology and taxonomic classification.</title>
        <authorList>
            <person name="Goeker M."/>
        </authorList>
    </citation>
    <scope>NUCLEOTIDE SEQUENCE [LARGE SCALE GENOMIC DNA]</scope>
    <source>
        <strain evidence="7 8">DSM 26944</strain>
    </source>
</reference>
<dbReference type="InterPro" id="IPR010445">
    <property type="entry name" value="LapA_dom"/>
</dbReference>
<dbReference type="AlphaFoldDB" id="A0A7W9EJH1"/>
<evidence type="ECO:0000259" key="6">
    <source>
        <dbReference type="Pfam" id="PF06305"/>
    </source>
</evidence>
<dbReference type="Pfam" id="PF06305">
    <property type="entry name" value="LapA_dom"/>
    <property type="match status" value="1"/>
</dbReference>
<sequence>MAAKRIIAIIVLVPLAVALIALSVANRATVQFTLDPFNPGNPALSYHAPLFLWLFGALLIGVVLGSIVTWLTQGKHRRQARHSKQETARLLERVETAEKRNTSLINS</sequence>
<keyword evidence="4 5" id="KW-0472">Membrane</keyword>
<feature type="transmembrane region" description="Helical" evidence="5">
    <location>
        <begin position="51"/>
        <end position="71"/>
    </location>
</feature>
<keyword evidence="3 5" id="KW-1133">Transmembrane helix</keyword>
<keyword evidence="1" id="KW-1003">Cell membrane</keyword>
<gene>
    <name evidence="7" type="ORF">FHS76_000050</name>
</gene>
<name>A0A7W9EJH1_9HYPH</name>
<organism evidence="7 8">
    <name type="scientific">Brucella daejeonensis</name>
    <dbReference type="NCBI Taxonomy" id="659015"/>
    <lineage>
        <taxon>Bacteria</taxon>
        <taxon>Pseudomonadati</taxon>
        <taxon>Pseudomonadota</taxon>
        <taxon>Alphaproteobacteria</taxon>
        <taxon>Hyphomicrobiales</taxon>
        <taxon>Brucellaceae</taxon>
        <taxon>Brucella/Ochrobactrum group</taxon>
        <taxon>Brucella</taxon>
    </lineage>
</organism>
<feature type="domain" description="Lipopolysaccharide assembly protein A" evidence="6">
    <location>
        <begin position="47"/>
        <end position="94"/>
    </location>
</feature>